<keyword evidence="3" id="KW-1185">Reference proteome</keyword>
<evidence type="ECO:0000256" key="1">
    <source>
        <dbReference type="SAM" id="SignalP"/>
    </source>
</evidence>
<dbReference type="Proteomes" id="UP000044602">
    <property type="component" value="Unassembled WGS sequence"/>
</dbReference>
<gene>
    <name evidence="2" type="ORF">BN1708_006843</name>
</gene>
<evidence type="ECO:0008006" key="4">
    <source>
        <dbReference type="Google" id="ProtNLM"/>
    </source>
</evidence>
<feature type="signal peptide" evidence="1">
    <location>
        <begin position="1"/>
        <end position="25"/>
    </location>
</feature>
<proteinExistence type="predicted"/>
<evidence type="ECO:0000313" key="2">
    <source>
        <dbReference type="EMBL" id="CRK35920.1"/>
    </source>
</evidence>
<dbReference type="EMBL" id="CVQH01023750">
    <property type="protein sequence ID" value="CRK35920.1"/>
    <property type="molecule type" value="Genomic_DNA"/>
</dbReference>
<organism evidence="2 3">
    <name type="scientific">Verticillium longisporum</name>
    <name type="common">Verticillium dahliae var. longisporum</name>
    <dbReference type="NCBI Taxonomy" id="100787"/>
    <lineage>
        <taxon>Eukaryota</taxon>
        <taxon>Fungi</taxon>
        <taxon>Dikarya</taxon>
        <taxon>Ascomycota</taxon>
        <taxon>Pezizomycotina</taxon>
        <taxon>Sordariomycetes</taxon>
        <taxon>Hypocreomycetidae</taxon>
        <taxon>Glomerellales</taxon>
        <taxon>Plectosphaerellaceae</taxon>
        <taxon>Verticillium</taxon>
    </lineage>
</organism>
<evidence type="ECO:0000313" key="3">
    <source>
        <dbReference type="Proteomes" id="UP000044602"/>
    </source>
</evidence>
<keyword evidence="1" id="KW-0732">Signal</keyword>
<name>A0A0G4MPE7_VERLO</name>
<reference evidence="2 3" key="1">
    <citation type="submission" date="2015-05" db="EMBL/GenBank/DDBJ databases">
        <authorList>
            <person name="Wang D.B."/>
            <person name="Wang M."/>
        </authorList>
    </citation>
    <scope>NUCLEOTIDE SEQUENCE [LARGE SCALE GENOMIC DNA]</scope>
    <source>
        <strain evidence="2">VL1</strain>
    </source>
</reference>
<dbReference type="AlphaFoldDB" id="A0A0G4MPE7"/>
<sequence length="107" mass="11649">MVSLDPAHLFGAVLSLVTPWSLLSCVSTASRNSTNILLQASSDIIAFDSMFGDHVAISHSLHSSPQHRLAYRRLIRRAAWLGGQFGGQHSHQKTELMLQIAAGDLVE</sequence>
<protein>
    <recommendedName>
        <fullName evidence="4">Secreted protein</fullName>
    </recommendedName>
</protein>
<feature type="chain" id="PRO_5002567783" description="Secreted protein" evidence="1">
    <location>
        <begin position="26"/>
        <end position="107"/>
    </location>
</feature>
<accession>A0A0G4MPE7</accession>